<dbReference type="Pfam" id="PF09350">
    <property type="entry name" value="DJC28_CD"/>
    <property type="match status" value="1"/>
</dbReference>
<organism evidence="2 3">
    <name type="scientific">Peribacillus psychrosaccharolyticus</name>
    <name type="common">Bacillus psychrosaccharolyticus</name>
    <dbReference type="NCBI Taxonomy" id="1407"/>
    <lineage>
        <taxon>Bacteria</taxon>
        <taxon>Bacillati</taxon>
        <taxon>Bacillota</taxon>
        <taxon>Bacilli</taxon>
        <taxon>Bacillales</taxon>
        <taxon>Bacillaceae</taxon>
        <taxon>Peribacillus</taxon>
    </lineage>
</organism>
<feature type="domain" description="DnaJ homologue subfamily C member 28 conserved" evidence="1">
    <location>
        <begin position="18"/>
        <end position="70"/>
    </location>
</feature>
<evidence type="ECO:0000313" key="2">
    <source>
        <dbReference type="EMBL" id="QQS99485.1"/>
    </source>
</evidence>
<keyword evidence="3" id="KW-1185">Reference proteome</keyword>
<gene>
    <name evidence="2" type="ORF">I6J18_18050</name>
</gene>
<evidence type="ECO:0000313" key="3">
    <source>
        <dbReference type="Proteomes" id="UP000595254"/>
    </source>
</evidence>
<dbReference type="EMBL" id="CP068053">
    <property type="protein sequence ID" value="QQS99485.1"/>
    <property type="molecule type" value="Genomic_DNA"/>
</dbReference>
<sequence>MADNKNEHVNWMDSIYKEYEKDGGLKNNPGYGKPLPKTILHGSIYDSFLNTAKQAGYLPPWIKLQQEIRILVSQAVALKSANDFDRDLQSYINEINEKVAKYNSICPSHLQRVLFTEELLEQQYDRWK</sequence>
<name>A0A974RZI5_PERPY</name>
<protein>
    <submittedName>
        <fullName evidence="2">DUF1992 domain-containing protein</fullName>
    </submittedName>
</protein>
<dbReference type="RefSeq" id="WP_051387241.1">
    <property type="nucleotide sequence ID" value="NZ_CP068053.1"/>
</dbReference>
<dbReference type="KEGG" id="ppsr:I6J18_18050"/>
<dbReference type="AlphaFoldDB" id="A0A974RZI5"/>
<reference evidence="2 3" key="1">
    <citation type="submission" date="2021-01" db="EMBL/GenBank/DDBJ databases">
        <title>FDA dAtabase for Regulatory Grade micrObial Sequences (FDA-ARGOS): Supporting development and validation of Infectious Disease Dx tests.</title>
        <authorList>
            <person name="Nelson B."/>
            <person name="Plummer A."/>
            <person name="Tallon L."/>
            <person name="Sadzewicz L."/>
            <person name="Zhao X."/>
            <person name="Boylan J."/>
            <person name="Ott S."/>
            <person name="Bowen H."/>
            <person name="Vavikolanu K."/>
            <person name="Mehta A."/>
            <person name="Aluvathingal J."/>
            <person name="Nadendla S."/>
            <person name="Myers T."/>
            <person name="Yan Y."/>
            <person name="Sichtig H."/>
        </authorList>
    </citation>
    <scope>NUCLEOTIDE SEQUENCE [LARGE SCALE GENOMIC DNA]</scope>
    <source>
        <strain evidence="2 3">FDAARGOS_1161</strain>
    </source>
</reference>
<accession>A0A974RZI5</accession>
<proteinExistence type="predicted"/>
<dbReference type="Proteomes" id="UP000595254">
    <property type="component" value="Chromosome"/>
</dbReference>
<evidence type="ECO:0000259" key="1">
    <source>
        <dbReference type="Pfam" id="PF09350"/>
    </source>
</evidence>
<dbReference type="InterPro" id="IPR018961">
    <property type="entry name" value="DnaJ_homolog_subfam-C_membr-28"/>
</dbReference>